<feature type="transmembrane region" description="Helical" evidence="1">
    <location>
        <begin position="131"/>
        <end position="150"/>
    </location>
</feature>
<organism evidence="2 3">
    <name type="scientific">Candidatus Roizmanbacteria bacterium RIFCSPLOWO2_01_FULL_37_16</name>
    <dbReference type="NCBI Taxonomy" id="1802058"/>
    <lineage>
        <taxon>Bacteria</taxon>
        <taxon>Candidatus Roizmaniibacteriota</taxon>
    </lineage>
</organism>
<comment type="caution">
    <text evidence="2">The sequence shown here is derived from an EMBL/GenBank/DDBJ whole genome shotgun (WGS) entry which is preliminary data.</text>
</comment>
<keyword evidence="1" id="KW-0812">Transmembrane</keyword>
<gene>
    <name evidence="2" type="ORF">A3B40_00160</name>
</gene>
<feature type="transmembrane region" description="Helical" evidence="1">
    <location>
        <begin position="94"/>
        <end position="111"/>
    </location>
</feature>
<evidence type="ECO:0000313" key="3">
    <source>
        <dbReference type="Proteomes" id="UP000178040"/>
    </source>
</evidence>
<proteinExistence type="predicted"/>
<keyword evidence="1" id="KW-0472">Membrane</keyword>
<keyword evidence="1" id="KW-1133">Transmembrane helix</keyword>
<dbReference type="EMBL" id="MGAI01000019">
    <property type="protein sequence ID" value="OGK44927.1"/>
    <property type="molecule type" value="Genomic_DNA"/>
</dbReference>
<accession>A0A1F7INK8</accession>
<protein>
    <recommendedName>
        <fullName evidence="4">RDD domain-containing protein</fullName>
    </recommendedName>
</protein>
<dbReference type="AlphaFoldDB" id="A0A1F7INK8"/>
<evidence type="ECO:0008006" key="4">
    <source>
        <dbReference type="Google" id="ProtNLM"/>
    </source>
</evidence>
<evidence type="ECO:0000256" key="1">
    <source>
        <dbReference type="SAM" id="Phobius"/>
    </source>
</evidence>
<reference evidence="2 3" key="1">
    <citation type="journal article" date="2016" name="Nat. Commun.">
        <title>Thousands of microbial genomes shed light on interconnected biogeochemical processes in an aquifer system.</title>
        <authorList>
            <person name="Anantharaman K."/>
            <person name="Brown C.T."/>
            <person name="Hug L.A."/>
            <person name="Sharon I."/>
            <person name="Castelle C.J."/>
            <person name="Probst A.J."/>
            <person name="Thomas B.C."/>
            <person name="Singh A."/>
            <person name="Wilkins M.J."/>
            <person name="Karaoz U."/>
            <person name="Brodie E.L."/>
            <person name="Williams K.H."/>
            <person name="Hubbard S.S."/>
            <person name="Banfield J.F."/>
        </authorList>
    </citation>
    <scope>NUCLEOTIDE SEQUENCE [LARGE SCALE GENOMIC DNA]</scope>
</reference>
<feature type="transmembrane region" description="Helical" evidence="1">
    <location>
        <begin position="12"/>
        <end position="34"/>
    </location>
</feature>
<dbReference type="Proteomes" id="UP000178040">
    <property type="component" value="Unassembled WGS sequence"/>
</dbReference>
<evidence type="ECO:0000313" key="2">
    <source>
        <dbReference type="EMBL" id="OGK44927.1"/>
    </source>
</evidence>
<sequence length="225" mass="26069">MNQSNSHGYLTVFIFLIYILPSIAVSFLIINFWFCFFFQCLGYQSLFLFLSTIFLGITICFWFSFSTVKIIDYLSSQPKKEEITLTPISKRKQISLYVIDFFIASFFYNILTRVYLLLHPERIPLKGDEIFGGYFVVGLVYFVASTYFFGKTLGNLITNSSFVSSIGGKPTLRQIVKRTLTLFVPYNFISIFGAHIPYHDYFSKTHVVENKNIQTSRKNPNIQLT</sequence>
<feature type="transmembrane region" description="Helical" evidence="1">
    <location>
        <begin position="46"/>
        <end position="74"/>
    </location>
</feature>
<name>A0A1F7INK8_9BACT</name>